<protein>
    <recommendedName>
        <fullName evidence="3">Methyltransferase type 11 domain-containing protein</fullName>
    </recommendedName>
</protein>
<dbReference type="Proteomes" id="UP000236333">
    <property type="component" value="Unassembled WGS sequence"/>
</dbReference>
<dbReference type="InterPro" id="IPR029063">
    <property type="entry name" value="SAM-dependent_MTases_sf"/>
</dbReference>
<dbReference type="AlphaFoldDB" id="A0A2J8AFY2"/>
<evidence type="ECO:0000313" key="1">
    <source>
        <dbReference type="EMBL" id="PNH11420.1"/>
    </source>
</evidence>
<dbReference type="EMBL" id="PGGS01000030">
    <property type="protein sequence ID" value="PNH11420.1"/>
    <property type="molecule type" value="Genomic_DNA"/>
</dbReference>
<organism evidence="1 2">
    <name type="scientific">Tetrabaena socialis</name>
    <dbReference type="NCBI Taxonomy" id="47790"/>
    <lineage>
        <taxon>Eukaryota</taxon>
        <taxon>Viridiplantae</taxon>
        <taxon>Chlorophyta</taxon>
        <taxon>core chlorophytes</taxon>
        <taxon>Chlorophyceae</taxon>
        <taxon>CS clade</taxon>
        <taxon>Chlamydomonadales</taxon>
        <taxon>Tetrabaenaceae</taxon>
        <taxon>Tetrabaena</taxon>
    </lineage>
</organism>
<comment type="caution">
    <text evidence="1">The sequence shown here is derived from an EMBL/GenBank/DDBJ whole genome shotgun (WGS) entry which is preliminary data.</text>
</comment>
<accession>A0A2J8AFY2</accession>
<dbReference type="Gene3D" id="3.40.50.150">
    <property type="entry name" value="Vaccinia Virus protein VP39"/>
    <property type="match status" value="1"/>
</dbReference>
<name>A0A2J8AFY2_9CHLO</name>
<evidence type="ECO:0008006" key="3">
    <source>
        <dbReference type="Google" id="ProtNLM"/>
    </source>
</evidence>
<proteinExistence type="predicted"/>
<dbReference type="OrthoDB" id="10579607at2759"/>
<dbReference type="Pfam" id="PF13489">
    <property type="entry name" value="Methyltransf_23"/>
    <property type="match status" value="1"/>
</dbReference>
<evidence type="ECO:0000313" key="2">
    <source>
        <dbReference type="Proteomes" id="UP000236333"/>
    </source>
</evidence>
<gene>
    <name evidence="1" type="ORF">TSOC_001815</name>
</gene>
<dbReference type="SUPFAM" id="SSF53335">
    <property type="entry name" value="S-adenosyl-L-methionine-dependent methyltransferases"/>
    <property type="match status" value="1"/>
</dbReference>
<keyword evidence="2" id="KW-1185">Reference proteome</keyword>
<sequence length="362" mass="40063">MDCSLRRLSTHVLSLAEASASESGLLQKDAKAPAAGGSLKFSTAHKAYLLCSHVSLVMAVVMVCFSLSQGPPSLRQAPLPQASSLVSFGGDGSVRVKAALSSAEVAVVQRTTIDLLKQLFKSNALPVGGRFQKKGALDRLSLEAFMDRISTSLPPVSRCLEWGPYQRYYMSKMPYADRFKCEERWTFDFSADKPRVRKAPLAIMPLLGRDMVYGDLNRPWAEQFAQEELPTFDLVIIPQVFQYVAEPLKAAAVLFEMVNPGGYVAFSVPFLQTIYADGVDYYRYTIEAASMVFKSAGFEVQEQYIGGSPFYATCWLLSCGIDQLTEEDYGDSFLPYTGAYKHKAYMLSMLLLKKPLNGTAMR</sequence>
<reference evidence="1 2" key="1">
    <citation type="journal article" date="2017" name="Mol. Biol. Evol.">
        <title>The 4-celled Tetrabaena socialis nuclear genome reveals the essential components for genetic control of cell number at the origin of multicellularity in the volvocine lineage.</title>
        <authorList>
            <person name="Featherston J."/>
            <person name="Arakaki Y."/>
            <person name="Hanschen E.R."/>
            <person name="Ferris P.J."/>
            <person name="Michod R.E."/>
            <person name="Olson B.J.S.C."/>
            <person name="Nozaki H."/>
            <person name="Durand P.M."/>
        </authorList>
    </citation>
    <scope>NUCLEOTIDE SEQUENCE [LARGE SCALE GENOMIC DNA]</scope>
    <source>
        <strain evidence="1 2">NIES-571</strain>
    </source>
</reference>